<feature type="compositionally biased region" description="Basic and acidic residues" evidence="1">
    <location>
        <begin position="58"/>
        <end position="73"/>
    </location>
</feature>
<sequence length="73" mass="7809">MMPLPLPPAAHAALSETSPMKLLADVADRLFTENRREEGLCVVEALYLQADAALGGSERQKEGDARETGGSRV</sequence>
<dbReference type="Proteomes" id="UP001156708">
    <property type="component" value="Unassembled WGS sequence"/>
</dbReference>
<evidence type="ECO:0000313" key="3">
    <source>
        <dbReference type="Proteomes" id="UP001156708"/>
    </source>
</evidence>
<comment type="caution">
    <text evidence="2">The sequence shown here is derived from an EMBL/GenBank/DDBJ whole genome shotgun (WGS) entry which is preliminary data.</text>
</comment>
<reference evidence="3" key="1">
    <citation type="journal article" date="2019" name="Int. J. Syst. Evol. Microbiol.">
        <title>The Global Catalogue of Microorganisms (GCM) 10K type strain sequencing project: providing services to taxonomists for standard genome sequencing and annotation.</title>
        <authorList>
            <consortium name="The Broad Institute Genomics Platform"/>
            <consortium name="The Broad Institute Genome Sequencing Center for Infectious Disease"/>
            <person name="Wu L."/>
            <person name="Ma J."/>
        </authorList>
    </citation>
    <scope>NUCLEOTIDE SEQUENCE [LARGE SCALE GENOMIC DNA]</scope>
    <source>
        <strain evidence="3">NBRC 12467</strain>
    </source>
</reference>
<dbReference type="EMBL" id="BSNZ01000005">
    <property type="protein sequence ID" value="GLQ83928.1"/>
    <property type="molecule type" value="Genomic_DNA"/>
</dbReference>
<gene>
    <name evidence="2" type="ORF">GCM10007872_08360</name>
</gene>
<keyword evidence="3" id="KW-1185">Reference proteome</keyword>
<proteinExistence type="predicted"/>
<name>A0AA37SGG5_9PROT</name>
<evidence type="ECO:0000313" key="2">
    <source>
        <dbReference type="EMBL" id="GLQ83928.1"/>
    </source>
</evidence>
<feature type="region of interest" description="Disordered" evidence="1">
    <location>
        <begin position="53"/>
        <end position="73"/>
    </location>
</feature>
<protein>
    <submittedName>
        <fullName evidence="2">Uncharacterized protein</fullName>
    </submittedName>
</protein>
<organism evidence="2 3">
    <name type="scientific">Gluconobacter sphaericus NBRC 12467</name>
    <dbReference type="NCBI Taxonomy" id="1307951"/>
    <lineage>
        <taxon>Bacteria</taxon>
        <taxon>Pseudomonadati</taxon>
        <taxon>Pseudomonadota</taxon>
        <taxon>Alphaproteobacteria</taxon>
        <taxon>Acetobacterales</taxon>
        <taxon>Acetobacteraceae</taxon>
        <taxon>Gluconobacter</taxon>
    </lineage>
</organism>
<accession>A0AA37SGG5</accession>
<dbReference type="AlphaFoldDB" id="A0AA37SGG5"/>
<evidence type="ECO:0000256" key="1">
    <source>
        <dbReference type="SAM" id="MobiDB-lite"/>
    </source>
</evidence>